<dbReference type="SUPFAM" id="SSF51658">
    <property type="entry name" value="Xylose isomerase-like"/>
    <property type="match status" value="1"/>
</dbReference>
<dbReference type="EMBL" id="WHOD01000070">
    <property type="protein sequence ID" value="NOU95535.1"/>
    <property type="molecule type" value="Genomic_DNA"/>
</dbReference>
<accession>A0A972GZ49</accession>
<dbReference type="PANTHER" id="PTHR12110:SF53">
    <property type="entry name" value="BLR5974 PROTEIN"/>
    <property type="match status" value="1"/>
</dbReference>
<comment type="caution">
    <text evidence="2">The sequence shown here is derived from an EMBL/GenBank/DDBJ whole genome shotgun (WGS) entry which is preliminary data.</text>
</comment>
<keyword evidence="3" id="KW-1185">Reference proteome</keyword>
<organism evidence="2 3">
    <name type="scientific">Paenibacillus foliorum</name>
    <dbReference type="NCBI Taxonomy" id="2654974"/>
    <lineage>
        <taxon>Bacteria</taxon>
        <taxon>Bacillati</taxon>
        <taxon>Bacillota</taxon>
        <taxon>Bacilli</taxon>
        <taxon>Bacillales</taxon>
        <taxon>Paenibacillaceae</taxon>
        <taxon>Paenibacillus</taxon>
    </lineage>
</organism>
<dbReference type="Proteomes" id="UP000641588">
    <property type="component" value="Unassembled WGS sequence"/>
</dbReference>
<feature type="domain" description="Xylose isomerase-like TIM barrel" evidence="1">
    <location>
        <begin position="78"/>
        <end position="243"/>
    </location>
</feature>
<dbReference type="InterPro" id="IPR036237">
    <property type="entry name" value="Xyl_isomerase-like_sf"/>
</dbReference>
<protein>
    <submittedName>
        <fullName evidence="2">TIM barrel protein</fullName>
    </submittedName>
</protein>
<proteinExistence type="predicted"/>
<dbReference type="Pfam" id="PF01261">
    <property type="entry name" value="AP_endonuc_2"/>
    <property type="match status" value="1"/>
</dbReference>
<sequence>MKYGLTVYGTTYDMGINPQSGKKPITPKELIDVTEGHGLEGIEIPFQLLKEHNPDEVADYARSKGMFINIAAGGYDPEQLSEALLLAKRVGAITVRTVVGGAKFGGDRRHMAGTWKPFLDQLLTSFQEAAETAEQTGVNLAVENHQDLASEELLWLCETIGSQRFGINLDTGNPLATAEEPNDFFRRVAPYVKNVHLKDYTIYWYEEGYRLVRCPLGQGAIDFPELFRIYSEAAPQMTMSVEHGALEARNVRVLEEDFWTEYPARSASQLTCLLRYVHNHAKASGDWRTPFEKGESPASIVTYEQSQMVTALAYLKSLIRQFRDNENLVKS</sequence>
<dbReference type="RefSeq" id="WP_171653722.1">
    <property type="nucleotide sequence ID" value="NZ_WHOD01000070.1"/>
</dbReference>
<dbReference type="AlphaFoldDB" id="A0A972GZ49"/>
<evidence type="ECO:0000313" key="2">
    <source>
        <dbReference type="EMBL" id="NOU95535.1"/>
    </source>
</evidence>
<dbReference type="Gene3D" id="3.20.20.150">
    <property type="entry name" value="Divalent-metal-dependent TIM barrel enzymes"/>
    <property type="match status" value="1"/>
</dbReference>
<evidence type="ECO:0000259" key="1">
    <source>
        <dbReference type="Pfam" id="PF01261"/>
    </source>
</evidence>
<dbReference type="InterPro" id="IPR013022">
    <property type="entry name" value="Xyl_isomerase-like_TIM-brl"/>
</dbReference>
<dbReference type="PANTHER" id="PTHR12110">
    <property type="entry name" value="HYDROXYPYRUVATE ISOMERASE"/>
    <property type="match status" value="1"/>
</dbReference>
<name>A0A972GZ49_9BACL</name>
<gene>
    <name evidence="2" type="ORF">GC093_20215</name>
</gene>
<reference evidence="2" key="1">
    <citation type="submission" date="2019-10" db="EMBL/GenBank/DDBJ databases">
        <title>Description of Paenibacillus glebae sp. nov.</title>
        <authorList>
            <person name="Carlier A."/>
            <person name="Qi S."/>
        </authorList>
    </citation>
    <scope>NUCLEOTIDE SEQUENCE</scope>
    <source>
        <strain evidence="2">LMG 31456</strain>
    </source>
</reference>
<evidence type="ECO:0000313" key="3">
    <source>
        <dbReference type="Proteomes" id="UP000641588"/>
    </source>
</evidence>
<dbReference type="InterPro" id="IPR050312">
    <property type="entry name" value="IolE/XylAMocC-like"/>
</dbReference>